<proteinExistence type="predicted"/>
<comment type="caution">
    <text evidence="1">The sequence shown here is derived from an EMBL/GenBank/DDBJ whole genome shotgun (WGS) entry which is preliminary data.</text>
</comment>
<reference evidence="1 2" key="1">
    <citation type="submission" date="2019-06" db="EMBL/GenBank/DDBJ databases">
        <title>Whole genome shotgun sequence of Vibrio inusitatus NBRC 102082.</title>
        <authorList>
            <person name="Hosoyama A."/>
            <person name="Uohara A."/>
            <person name="Ohji S."/>
            <person name="Ichikawa N."/>
        </authorList>
    </citation>
    <scope>NUCLEOTIDE SEQUENCE [LARGE SCALE GENOMIC DNA]</scope>
    <source>
        <strain evidence="1 2">NBRC 102082</strain>
    </source>
</reference>
<gene>
    <name evidence="1" type="ORF">VIN01S_22400</name>
</gene>
<dbReference type="InterPro" id="IPR047879">
    <property type="entry name" value="YjiT"/>
</dbReference>
<name>A0A4Y3HWD7_9VIBR</name>
<dbReference type="NCBIfam" id="NF038336">
    <property type="entry name" value="YjiT_fam"/>
    <property type="match status" value="1"/>
</dbReference>
<keyword evidence="2" id="KW-1185">Reference proteome</keyword>
<dbReference type="EMBL" id="BJLF01000010">
    <property type="protein sequence ID" value="GEA51436.1"/>
    <property type="molecule type" value="Genomic_DNA"/>
</dbReference>
<protein>
    <submittedName>
        <fullName evidence="1">Uncharacterized protein</fullName>
    </submittedName>
</protein>
<evidence type="ECO:0000313" key="1">
    <source>
        <dbReference type="EMBL" id="GEA51436.1"/>
    </source>
</evidence>
<accession>A0A4Y3HWD7</accession>
<organism evidence="1 2">
    <name type="scientific">Vibrio inusitatus NBRC 102082</name>
    <dbReference type="NCBI Taxonomy" id="1219070"/>
    <lineage>
        <taxon>Bacteria</taxon>
        <taxon>Pseudomonadati</taxon>
        <taxon>Pseudomonadota</taxon>
        <taxon>Gammaproteobacteria</taxon>
        <taxon>Vibrionales</taxon>
        <taxon>Vibrionaceae</taxon>
        <taxon>Vibrio</taxon>
    </lineage>
</organism>
<dbReference type="Proteomes" id="UP000318717">
    <property type="component" value="Unassembled WGS sequence"/>
</dbReference>
<dbReference type="AlphaFoldDB" id="A0A4Y3HWD7"/>
<sequence>MIYMILDGVQSPVVTMQQWFNEFESKRPKPKKGMPLWALKVTDEELQQMNKLLKALFRAKEPSIIFNQHSCSGYGKKFDQIFTLYLATWIQRNFTGGKERWPVVLRSIDISHSNRLNTYIYDSVRAGLKYWGLDLYSTSSANQYFATLYCQGGFPRSGLVGLSSGPVPEYLDKVISQYALFHHTSEISDISHQQLQLLPETLKQPPFAKLATVLITKLMEYRDTYHLHGESDPVIALDVRYPQWRDELPFLLCDEEAHELIGRLVRRTSAIIRREQNPVRIKRYLREDMGHWDLVAETYVNHTIHPQDLSRVLSLESLPKFFDLYTHTNTGERVRTASFNLKGYANKRWQVITKFAHFYNADAASNIGYELWSDGHKFNSDTYYRGEELNKALPWIFSAEGEKSQYLGQGNVQVKQSAALIVHSGTVEAANSRSKVEKAGTIASLGRDVYRVVGKAKVELDYGFIEVTTGAEEAQDVTCWLEGQRNHEAISHQHVFEGKPTGMMRFGVNKSQPIPSEELFWKSVDSDSLVPLNSEAFSYGLGSIVWFNAGQVMWQMKCAILPASSDFNVINYGRGEIELKAVGFNNTDLGFVENEKNWLRDVDVIEDMFFAEVQIPASMPDTFHPVLGWNNSPINTLTFEFDSLQSGVCLLGSNGNTLNARGNNITLDDLYASSLKVKLNQEASSISVSAALMQHKRIKASVTDVIQIPESKTTIGSGELARMAQALFTQSDDTRDRVSFKFYSGRELLESRVPPIVQFKYPVASLKENHAMLRIYGAHNHSNPDSIELYTAPIWDLSREHTPLLKSEGDRGELFFELPEINEPGPWFVYSKNERKIQPRAVMVPQQESEETSYDYTRLQLSIKDLSFDPETRSFDYLEMDASLRELILDLQHRDWQTVQSFVEQLAVANPTTFHIFKRLSANPDVFAALLLKQESLEEFESVWSISLDMPFEWLNVSLRQWIEAISLTTKSTMDSLMMMKAQLPAAQFEQIQNTMLKSRLQNLSDKGEYYAAIVEASLFILYGITPSWLDMPIYSSEQEPSHIADFHKQKSEYYCRQEGRLLTQIQNKHNDIRLKEILDSRLSRDLLGAELKGFTQHYSVDKSKAMRLAIPLELPVKVALNNAGVYPAADIDEEESKLINFALNRLSQFDRVWMQESMAIAIKSAVKSRAQ</sequence>
<evidence type="ECO:0000313" key="2">
    <source>
        <dbReference type="Proteomes" id="UP000318717"/>
    </source>
</evidence>